<dbReference type="InterPro" id="IPR036614">
    <property type="entry name" value="RusA-like_sf"/>
</dbReference>
<proteinExistence type="predicted"/>
<evidence type="ECO:0000313" key="2">
    <source>
        <dbReference type="Proteomes" id="UP000770629"/>
    </source>
</evidence>
<sequence length="120" mass="13459">MTRIELPFPLPVSACFENIPKIGRRATARYREWTNEALWMIKAQKPHKFAGEVSISIGLVAPDKRARDCDNTLKCIMDVLVKGGILKDDSNKYVRRVTVQWVPAGAPCTVLISEFLDEAA</sequence>
<reference evidence="1 2" key="1">
    <citation type="submission" date="2020-04" db="EMBL/GenBank/DDBJ databases">
        <title>Global-level population genomics: horizontal gene transfer, symbiosis and evolution in Rhizobia.</title>
        <authorList>
            <person name="Gai Y."/>
        </authorList>
    </citation>
    <scope>NUCLEOTIDE SEQUENCE [LARGE SCALE GENOMIC DNA]</scope>
    <source>
        <strain evidence="1 2">BLR33</strain>
    </source>
</reference>
<dbReference type="RefSeq" id="WP_221119255.1">
    <property type="nucleotide sequence ID" value="NZ_JABDYF010000003.1"/>
</dbReference>
<name>A0ABS7IFZ1_9HYPH</name>
<accession>A0ABS7IFZ1</accession>
<keyword evidence="2" id="KW-1185">Reference proteome</keyword>
<dbReference type="EMBL" id="JABDYF010000003">
    <property type="protein sequence ID" value="MBX5089372.1"/>
    <property type="molecule type" value="Genomic_DNA"/>
</dbReference>
<dbReference type="Gene3D" id="3.30.1330.70">
    <property type="entry name" value="Holliday junction resolvase RusA"/>
    <property type="match status" value="1"/>
</dbReference>
<dbReference type="Pfam" id="PF05866">
    <property type="entry name" value="RusA"/>
    <property type="match status" value="1"/>
</dbReference>
<protein>
    <submittedName>
        <fullName evidence="1">RusA family crossover junction endodeoxyribonuclease</fullName>
    </submittedName>
</protein>
<organism evidence="1 2">
    <name type="scientific">Rhizobium lentis</name>
    <dbReference type="NCBI Taxonomy" id="1138194"/>
    <lineage>
        <taxon>Bacteria</taxon>
        <taxon>Pseudomonadati</taxon>
        <taxon>Pseudomonadota</taxon>
        <taxon>Alphaproteobacteria</taxon>
        <taxon>Hyphomicrobiales</taxon>
        <taxon>Rhizobiaceae</taxon>
        <taxon>Rhizobium/Agrobacterium group</taxon>
        <taxon>Rhizobium</taxon>
    </lineage>
</organism>
<gene>
    <name evidence="1" type="ORF">HJB60_09330</name>
</gene>
<dbReference type="SUPFAM" id="SSF103084">
    <property type="entry name" value="Holliday junction resolvase RusA"/>
    <property type="match status" value="1"/>
</dbReference>
<comment type="caution">
    <text evidence="1">The sequence shown here is derived from an EMBL/GenBank/DDBJ whole genome shotgun (WGS) entry which is preliminary data.</text>
</comment>
<dbReference type="Proteomes" id="UP000770629">
    <property type="component" value="Unassembled WGS sequence"/>
</dbReference>
<dbReference type="InterPro" id="IPR008822">
    <property type="entry name" value="Endonuclease_RusA-like"/>
</dbReference>
<evidence type="ECO:0000313" key="1">
    <source>
        <dbReference type="EMBL" id="MBX5089372.1"/>
    </source>
</evidence>